<sequence length="103" mass="11327">FPILRASNAVRFIALIKEKLNHNTLTKDALGNINLFVHGSSITGAKMAGTEYHDISAGAPNKFTRMYITGNSRSVQSAASVFSVTRVVKFYKCESWRAPSHPN</sequence>
<dbReference type="Proteomes" id="UP000887565">
    <property type="component" value="Unplaced"/>
</dbReference>
<proteinExistence type="predicted"/>
<evidence type="ECO:0000313" key="1">
    <source>
        <dbReference type="Proteomes" id="UP000887565"/>
    </source>
</evidence>
<name>A0A915IBG6_ROMCU</name>
<dbReference type="WBParaSite" id="nRc.2.0.1.t11237-RA">
    <property type="protein sequence ID" value="nRc.2.0.1.t11237-RA"/>
    <property type="gene ID" value="nRc.2.0.1.g11237"/>
</dbReference>
<evidence type="ECO:0000313" key="2">
    <source>
        <dbReference type="WBParaSite" id="nRc.2.0.1.t11237-RA"/>
    </source>
</evidence>
<keyword evidence="1" id="KW-1185">Reference proteome</keyword>
<accession>A0A915IBG6</accession>
<protein>
    <submittedName>
        <fullName evidence="2">Pectinesterase</fullName>
    </submittedName>
</protein>
<organism evidence="1 2">
    <name type="scientific">Romanomermis culicivorax</name>
    <name type="common">Nematode worm</name>
    <dbReference type="NCBI Taxonomy" id="13658"/>
    <lineage>
        <taxon>Eukaryota</taxon>
        <taxon>Metazoa</taxon>
        <taxon>Ecdysozoa</taxon>
        <taxon>Nematoda</taxon>
        <taxon>Enoplea</taxon>
        <taxon>Dorylaimia</taxon>
        <taxon>Mermithida</taxon>
        <taxon>Mermithoidea</taxon>
        <taxon>Mermithidae</taxon>
        <taxon>Romanomermis</taxon>
    </lineage>
</organism>
<reference evidence="2" key="1">
    <citation type="submission" date="2022-11" db="UniProtKB">
        <authorList>
            <consortium name="WormBaseParasite"/>
        </authorList>
    </citation>
    <scope>IDENTIFICATION</scope>
</reference>
<dbReference type="AlphaFoldDB" id="A0A915IBG6"/>